<feature type="transmembrane region" description="Helical" evidence="11">
    <location>
        <begin position="198"/>
        <end position="220"/>
    </location>
</feature>
<dbReference type="GO" id="GO:0016020">
    <property type="term" value="C:membrane"/>
    <property type="evidence" value="ECO:0007669"/>
    <property type="project" value="InterPro"/>
</dbReference>
<keyword evidence="11" id="KW-0812">Transmembrane</keyword>
<evidence type="ECO:0000259" key="12">
    <source>
        <dbReference type="SMART" id="SM00387"/>
    </source>
</evidence>
<keyword evidence="11" id="KW-0472">Membrane</keyword>
<feature type="region of interest" description="Disordered" evidence="10">
    <location>
        <begin position="1"/>
        <end position="22"/>
    </location>
</feature>
<keyword evidence="6" id="KW-0418">Kinase</keyword>
<feature type="transmembrane region" description="Helical" evidence="11">
    <location>
        <begin position="66"/>
        <end position="87"/>
    </location>
</feature>
<comment type="caution">
    <text evidence="13">The sequence shown here is derived from an EMBL/GenBank/DDBJ whole genome shotgun (WGS) entry which is preliminary data.</text>
</comment>
<evidence type="ECO:0000256" key="8">
    <source>
        <dbReference type="ARBA" id="ARBA00023012"/>
    </source>
</evidence>
<dbReference type="PANTHER" id="PTHR24421:SF10">
    <property type="entry name" value="NITRATE_NITRITE SENSOR PROTEIN NARQ"/>
    <property type="match status" value="1"/>
</dbReference>
<evidence type="ECO:0000256" key="5">
    <source>
        <dbReference type="ARBA" id="ARBA00022741"/>
    </source>
</evidence>
<evidence type="ECO:0000256" key="11">
    <source>
        <dbReference type="SAM" id="Phobius"/>
    </source>
</evidence>
<evidence type="ECO:0000256" key="3">
    <source>
        <dbReference type="ARBA" id="ARBA00022553"/>
    </source>
</evidence>
<evidence type="ECO:0000256" key="7">
    <source>
        <dbReference type="ARBA" id="ARBA00022840"/>
    </source>
</evidence>
<dbReference type="InterPro" id="IPR025828">
    <property type="entry name" value="Put_sensor_dom"/>
</dbReference>
<dbReference type="Proteomes" id="UP000321234">
    <property type="component" value="Unassembled WGS sequence"/>
</dbReference>
<dbReference type="GO" id="GO:0005524">
    <property type="term" value="F:ATP binding"/>
    <property type="evidence" value="ECO:0007669"/>
    <property type="project" value="UniProtKB-KW"/>
</dbReference>
<sequence>MTNTTTAPLATTAPAASPAAPRPASSVVLGWLRRTPGDLLYLLTGMPVALVSTVVLWSLASLVTSLAGSVVLIPLALVALLAVLACARGFAHVERFRLAWTGERIPAPARAGSPLTPPAPTRTGPWWRWWDWLRDGQLWLDLLHGSIAIALATVTWSITVAWLATGLAGVSWWAWGDRAQAAAAPGTVSVAGIDSLPVVWQVLVGAALLVTLVPVARGLAFAHAAFARGTIGNSSVRALAQRVEVLTASRAAASDAEAAALRSLERDLHDGPQQRLVRMEMDLAATQRRLAAGDAEAAATALGEARQQAQEALAELRALSRGIAPPVLADRGLVAAVESLASRSAVPTTVRTTALGRVPSGVERAAYFVVAEALTNAAKHSGARAAVVDLAVSAAPEGRWLVVRVEDDGVGGADPASTTGTGLRGLAARAQAVDGALSVASPAGGPTVVEARLPLP</sequence>
<name>A0A5C8Z5D4_9ACTN</name>
<protein>
    <recommendedName>
        <fullName evidence="2">histidine kinase</fullName>
        <ecNumber evidence="2">2.7.13.3</ecNumber>
    </recommendedName>
</protein>
<dbReference type="Gene3D" id="3.30.565.10">
    <property type="entry name" value="Histidine kinase-like ATPase, C-terminal domain"/>
    <property type="match status" value="1"/>
</dbReference>
<keyword evidence="5" id="KW-0547">Nucleotide-binding</keyword>
<feature type="domain" description="Histidine kinase/HSP90-like ATPase" evidence="12">
    <location>
        <begin position="361"/>
        <end position="456"/>
    </location>
</feature>
<evidence type="ECO:0000256" key="10">
    <source>
        <dbReference type="SAM" id="MobiDB-lite"/>
    </source>
</evidence>
<reference evidence="13 14" key="1">
    <citation type="submission" date="2019-07" db="EMBL/GenBank/DDBJ databases">
        <title>Quadrisphaera sp. strain DD2A genome sequencing and assembly.</title>
        <authorList>
            <person name="Kim I."/>
        </authorList>
    </citation>
    <scope>NUCLEOTIDE SEQUENCE [LARGE SCALE GENOMIC DNA]</scope>
    <source>
        <strain evidence="13 14">DD2A</strain>
    </source>
</reference>
<dbReference type="SUPFAM" id="SSF55874">
    <property type="entry name" value="ATPase domain of HSP90 chaperone/DNA topoisomerase II/histidine kinase"/>
    <property type="match status" value="1"/>
</dbReference>
<gene>
    <name evidence="13" type="ORF">FMM08_20380</name>
</gene>
<dbReference type="Gene3D" id="1.20.5.1930">
    <property type="match status" value="1"/>
</dbReference>
<evidence type="ECO:0000256" key="4">
    <source>
        <dbReference type="ARBA" id="ARBA00022679"/>
    </source>
</evidence>
<evidence type="ECO:0000256" key="9">
    <source>
        <dbReference type="SAM" id="Coils"/>
    </source>
</evidence>
<proteinExistence type="predicted"/>
<dbReference type="AlphaFoldDB" id="A0A5C8Z5D4"/>
<organism evidence="13 14">
    <name type="scientific">Quadrisphaera setariae</name>
    <dbReference type="NCBI Taxonomy" id="2593304"/>
    <lineage>
        <taxon>Bacteria</taxon>
        <taxon>Bacillati</taxon>
        <taxon>Actinomycetota</taxon>
        <taxon>Actinomycetes</taxon>
        <taxon>Kineosporiales</taxon>
        <taxon>Kineosporiaceae</taxon>
        <taxon>Quadrisphaera</taxon>
    </lineage>
</organism>
<evidence type="ECO:0000256" key="6">
    <source>
        <dbReference type="ARBA" id="ARBA00022777"/>
    </source>
</evidence>
<keyword evidence="14" id="KW-1185">Reference proteome</keyword>
<evidence type="ECO:0000256" key="1">
    <source>
        <dbReference type="ARBA" id="ARBA00000085"/>
    </source>
</evidence>
<keyword evidence="8" id="KW-0902">Two-component regulatory system</keyword>
<dbReference type="PANTHER" id="PTHR24421">
    <property type="entry name" value="NITRATE/NITRITE SENSOR PROTEIN NARX-RELATED"/>
    <property type="match status" value="1"/>
</dbReference>
<accession>A0A5C8Z5D4</accession>
<evidence type="ECO:0000313" key="14">
    <source>
        <dbReference type="Proteomes" id="UP000321234"/>
    </source>
</evidence>
<feature type="transmembrane region" description="Helical" evidence="11">
    <location>
        <begin position="138"/>
        <end position="164"/>
    </location>
</feature>
<evidence type="ECO:0000313" key="13">
    <source>
        <dbReference type="EMBL" id="TXR52341.1"/>
    </source>
</evidence>
<dbReference type="EC" id="2.7.13.3" evidence="2"/>
<dbReference type="SMART" id="SM00387">
    <property type="entry name" value="HATPase_c"/>
    <property type="match status" value="1"/>
</dbReference>
<dbReference type="EMBL" id="VKAC01000015">
    <property type="protein sequence ID" value="TXR52341.1"/>
    <property type="molecule type" value="Genomic_DNA"/>
</dbReference>
<keyword evidence="9" id="KW-0175">Coiled coil</keyword>
<dbReference type="InterPro" id="IPR011712">
    <property type="entry name" value="Sig_transdc_His_kin_sub3_dim/P"/>
</dbReference>
<dbReference type="RefSeq" id="WP_147928178.1">
    <property type="nucleotide sequence ID" value="NZ_VKAC01000015.1"/>
</dbReference>
<dbReference type="InterPro" id="IPR003594">
    <property type="entry name" value="HATPase_dom"/>
</dbReference>
<dbReference type="OrthoDB" id="5241729at2"/>
<dbReference type="Pfam" id="PF13796">
    <property type="entry name" value="Sensor"/>
    <property type="match status" value="1"/>
</dbReference>
<dbReference type="Pfam" id="PF02518">
    <property type="entry name" value="HATPase_c"/>
    <property type="match status" value="1"/>
</dbReference>
<dbReference type="GO" id="GO:0046983">
    <property type="term" value="F:protein dimerization activity"/>
    <property type="evidence" value="ECO:0007669"/>
    <property type="project" value="InterPro"/>
</dbReference>
<dbReference type="GO" id="GO:0000155">
    <property type="term" value="F:phosphorelay sensor kinase activity"/>
    <property type="evidence" value="ECO:0007669"/>
    <property type="project" value="InterPro"/>
</dbReference>
<keyword evidence="11" id="KW-1133">Transmembrane helix</keyword>
<keyword evidence="7" id="KW-0067">ATP-binding</keyword>
<keyword evidence="3" id="KW-0597">Phosphoprotein</keyword>
<dbReference type="Pfam" id="PF07730">
    <property type="entry name" value="HisKA_3"/>
    <property type="match status" value="1"/>
</dbReference>
<evidence type="ECO:0000256" key="2">
    <source>
        <dbReference type="ARBA" id="ARBA00012438"/>
    </source>
</evidence>
<feature type="coiled-coil region" evidence="9">
    <location>
        <begin position="295"/>
        <end position="322"/>
    </location>
</feature>
<feature type="transmembrane region" description="Helical" evidence="11">
    <location>
        <begin position="39"/>
        <end position="60"/>
    </location>
</feature>
<comment type="catalytic activity">
    <reaction evidence="1">
        <text>ATP + protein L-histidine = ADP + protein N-phospho-L-histidine.</text>
        <dbReference type="EC" id="2.7.13.3"/>
    </reaction>
</comment>
<dbReference type="InterPro" id="IPR050482">
    <property type="entry name" value="Sensor_HK_TwoCompSys"/>
</dbReference>
<dbReference type="CDD" id="cd16917">
    <property type="entry name" value="HATPase_UhpB-NarQ-NarX-like"/>
    <property type="match status" value="1"/>
</dbReference>
<keyword evidence="4" id="KW-0808">Transferase</keyword>
<dbReference type="InterPro" id="IPR036890">
    <property type="entry name" value="HATPase_C_sf"/>
</dbReference>